<dbReference type="Pfam" id="PF10824">
    <property type="entry name" value="T7SS_ESX_EspC"/>
    <property type="match status" value="1"/>
</dbReference>
<reference evidence="2" key="1">
    <citation type="journal article" date="2019" name="Int. J. Syst. Evol. Microbiol.">
        <title>The Global Catalogue of Microorganisms (GCM) 10K type strain sequencing project: providing services to taxonomists for standard genome sequencing and annotation.</title>
        <authorList>
            <consortium name="The Broad Institute Genomics Platform"/>
            <consortium name="The Broad Institute Genome Sequencing Center for Infectious Disease"/>
            <person name="Wu L."/>
            <person name="Ma J."/>
        </authorList>
    </citation>
    <scope>NUCLEOTIDE SEQUENCE [LARGE SCALE GENOMIC DNA]</scope>
    <source>
        <strain evidence="2">IBRC-M 10906</strain>
    </source>
</reference>
<dbReference type="EMBL" id="JBHUOF010000048">
    <property type="protein sequence ID" value="MFD2802488.1"/>
    <property type="molecule type" value="Genomic_DNA"/>
</dbReference>
<evidence type="ECO:0000313" key="2">
    <source>
        <dbReference type="Proteomes" id="UP001597478"/>
    </source>
</evidence>
<comment type="caution">
    <text evidence="1">The sequence shown here is derived from an EMBL/GenBank/DDBJ whole genome shotgun (WGS) entry which is preliminary data.</text>
</comment>
<protein>
    <submittedName>
        <fullName evidence="1">Type VII secretion target</fullName>
    </submittedName>
</protein>
<name>A0ABW5WES1_9PSEU</name>
<dbReference type="Proteomes" id="UP001597478">
    <property type="component" value="Unassembled WGS sequence"/>
</dbReference>
<evidence type="ECO:0000313" key="1">
    <source>
        <dbReference type="EMBL" id="MFD2802488.1"/>
    </source>
</evidence>
<accession>A0ABW5WES1</accession>
<organism evidence="1 2">
    <name type="scientific">Prauserella oleivorans</name>
    <dbReference type="NCBI Taxonomy" id="1478153"/>
    <lineage>
        <taxon>Bacteria</taxon>
        <taxon>Bacillati</taxon>
        <taxon>Actinomycetota</taxon>
        <taxon>Actinomycetes</taxon>
        <taxon>Pseudonocardiales</taxon>
        <taxon>Pseudonocardiaceae</taxon>
        <taxon>Prauserella</taxon>
    </lineage>
</organism>
<gene>
    <name evidence="1" type="ORF">ACFS2C_24160</name>
</gene>
<proteinExistence type="predicted"/>
<keyword evidence="2" id="KW-1185">Reference proteome</keyword>
<dbReference type="InterPro" id="IPR022536">
    <property type="entry name" value="EspC"/>
</dbReference>
<sequence length="101" mass="10890">MTDIKVKSAPLTDFSKHLDDLGEKLRSSGSVVGHCVLDIGLFGLVGQAFGAGASIHCDKARDQLESYAGTLGEFADRLRDAARRYEDSDNDAEVSISRFTP</sequence>
<dbReference type="RefSeq" id="WP_377394308.1">
    <property type="nucleotide sequence ID" value="NZ_JBHSAN010000052.1"/>
</dbReference>